<dbReference type="Pfam" id="PF13306">
    <property type="entry name" value="LRR_5"/>
    <property type="match status" value="1"/>
</dbReference>
<proteinExistence type="predicted"/>
<organism evidence="1">
    <name type="scientific">Trepomonas sp. PC1</name>
    <dbReference type="NCBI Taxonomy" id="1076344"/>
    <lineage>
        <taxon>Eukaryota</taxon>
        <taxon>Metamonada</taxon>
        <taxon>Diplomonadida</taxon>
        <taxon>Hexamitidae</taxon>
        <taxon>Hexamitinae</taxon>
        <taxon>Trepomonas</taxon>
    </lineage>
</organism>
<reference evidence="1" key="1">
    <citation type="submission" date="2015-07" db="EMBL/GenBank/DDBJ databases">
        <title>Adaptation to a free-living lifestyle via gene acquisitions in the diplomonad Trepomonas sp. PC1.</title>
        <authorList>
            <person name="Xu F."/>
            <person name="Jerlstrom-Hultqvist J."/>
            <person name="Kolisko M."/>
            <person name="Simpson A.G.B."/>
            <person name="Roger A.J."/>
            <person name="Svard S.G."/>
            <person name="Andersson J.O."/>
        </authorList>
    </citation>
    <scope>NUCLEOTIDE SEQUENCE</scope>
    <source>
        <strain evidence="1">PC1</strain>
    </source>
</reference>
<protein>
    <submittedName>
        <fullName evidence="1">Surface antigen BspA-like</fullName>
    </submittedName>
</protein>
<sequence length="295" mass="34079">IKPEAVATVSVEAINISTTSKRLQMDIVTMRQFLKIVQLGEQEIIDAQDQQIIKSCLILKNKICQTSFKNRRDIKFIFAPFIEEICANQFEGSQIEQIFMPMLKQSGQNSFSNSNLQSLQLPSLQKAQISSFSRNNVVFVSLSQLSCLDRFSFSDCQNLQVFVAQSLQKCSQFTFNNCNKLFAVLIGEAQLENYPFYKCTNLQAVKSQHNQFYCNCKCCCMCRFKMDQTWREGDTMAEYSLIKTNKIQNRLFVAGIRQMILLNKTKLIQFEYKTVLQVTNFVYEISSKIVIDIYE</sequence>
<evidence type="ECO:0000313" key="1">
    <source>
        <dbReference type="EMBL" id="JAP90723.1"/>
    </source>
</evidence>
<dbReference type="AlphaFoldDB" id="A0A146K1E9"/>
<name>A0A146K1E9_9EUKA</name>
<feature type="non-terminal residue" evidence="1">
    <location>
        <position position="1"/>
    </location>
</feature>
<accession>A0A146K1E9</accession>
<feature type="non-terminal residue" evidence="1">
    <location>
        <position position="295"/>
    </location>
</feature>
<dbReference type="SUPFAM" id="SSF52058">
    <property type="entry name" value="L domain-like"/>
    <property type="match status" value="1"/>
</dbReference>
<dbReference type="Gene3D" id="3.80.10.10">
    <property type="entry name" value="Ribonuclease Inhibitor"/>
    <property type="match status" value="1"/>
</dbReference>
<gene>
    <name evidence="1" type="ORF">TPC1_17888</name>
</gene>
<dbReference type="InterPro" id="IPR026906">
    <property type="entry name" value="LRR_5"/>
</dbReference>
<dbReference type="InterPro" id="IPR032675">
    <property type="entry name" value="LRR_dom_sf"/>
</dbReference>
<dbReference type="EMBL" id="GDID01005883">
    <property type="protein sequence ID" value="JAP90723.1"/>
    <property type="molecule type" value="Transcribed_RNA"/>
</dbReference>